<gene>
    <name evidence="2" type="ORF">PP769_10540</name>
</gene>
<evidence type="ECO:0000313" key="2">
    <source>
        <dbReference type="EMBL" id="WNM56421.1"/>
    </source>
</evidence>
<keyword evidence="1" id="KW-1133">Transmembrane helix</keyword>
<name>A0AA96G7U0_9BACT</name>
<evidence type="ECO:0000313" key="3">
    <source>
        <dbReference type="Proteomes" id="UP001302719"/>
    </source>
</evidence>
<keyword evidence="3" id="KW-1185">Reference proteome</keyword>
<sequence length="198" mass="23799">MSKRTITLILVVYLAIIWAAVIFRIDYFPLTWVPMYSVYEPRETISVKVWDKDKYQKGLKVTHRDGSTGYVSYKDLNIPKPNFRRLYYSRMFGTAPPKHKQGNIELGALNQWVRGLEEDEPRFEVDWEWRMFWTLNKTLGHEPSDPKFIIRIEAGHQKRVYRKKDLLRKDLSTVQIDTREALIEWQDEWLPRWEHGIL</sequence>
<organism evidence="2 3">
    <name type="scientific">Candidatus Nitrospira allomarina</name>
    <dbReference type="NCBI Taxonomy" id="3020900"/>
    <lineage>
        <taxon>Bacteria</taxon>
        <taxon>Pseudomonadati</taxon>
        <taxon>Nitrospirota</taxon>
        <taxon>Nitrospiria</taxon>
        <taxon>Nitrospirales</taxon>
        <taxon>Nitrospiraceae</taxon>
        <taxon>Nitrospira</taxon>
    </lineage>
</organism>
<accession>A0AA96G7U0</accession>
<dbReference type="RefSeq" id="WP_312640011.1">
    <property type="nucleotide sequence ID" value="NZ_CP116967.1"/>
</dbReference>
<feature type="transmembrane region" description="Helical" evidence="1">
    <location>
        <begin position="6"/>
        <end position="25"/>
    </location>
</feature>
<dbReference type="AlphaFoldDB" id="A0AA96G7U0"/>
<dbReference type="KEGG" id="nall:PP769_10540"/>
<protein>
    <submittedName>
        <fullName evidence="2">Uncharacterized protein</fullName>
    </submittedName>
</protein>
<reference evidence="2 3" key="1">
    <citation type="submission" date="2023-01" db="EMBL/GenBank/DDBJ databases">
        <title>Cultivation and genomic characterization of new, ubiquitous marine nitrite-oxidizing bacteria from the Nitrospirales.</title>
        <authorList>
            <person name="Mueller A.J."/>
            <person name="Daebeler A."/>
            <person name="Herbold C.W."/>
            <person name="Kirkegaard R.H."/>
            <person name="Daims H."/>
        </authorList>
    </citation>
    <scope>NUCLEOTIDE SEQUENCE [LARGE SCALE GENOMIC DNA]</scope>
    <source>
        <strain evidence="2 3">VA</strain>
    </source>
</reference>
<dbReference type="Proteomes" id="UP001302719">
    <property type="component" value="Chromosome"/>
</dbReference>
<evidence type="ECO:0000256" key="1">
    <source>
        <dbReference type="SAM" id="Phobius"/>
    </source>
</evidence>
<proteinExistence type="predicted"/>
<keyword evidence="1" id="KW-0472">Membrane</keyword>
<keyword evidence="1" id="KW-0812">Transmembrane</keyword>
<dbReference type="EMBL" id="CP116967">
    <property type="protein sequence ID" value="WNM56421.1"/>
    <property type="molecule type" value="Genomic_DNA"/>
</dbReference>